<dbReference type="Proteomes" id="UP000054270">
    <property type="component" value="Unassembled WGS sequence"/>
</dbReference>
<evidence type="ECO:0000256" key="1">
    <source>
        <dbReference type="SAM" id="MobiDB-lite"/>
    </source>
</evidence>
<dbReference type="OrthoDB" id="3358861at2759"/>
<protein>
    <submittedName>
        <fullName evidence="2">Uncharacterized protein</fullName>
    </submittedName>
</protein>
<accession>A0A0D2M098</accession>
<feature type="compositionally biased region" description="Basic and acidic residues" evidence="1">
    <location>
        <begin position="552"/>
        <end position="569"/>
    </location>
</feature>
<feature type="compositionally biased region" description="Acidic residues" evidence="1">
    <location>
        <begin position="396"/>
        <end position="408"/>
    </location>
</feature>
<feature type="compositionally biased region" description="Low complexity" evidence="1">
    <location>
        <begin position="341"/>
        <end position="353"/>
    </location>
</feature>
<sequence>MGARIRALVECGGTWTELGQSALRSLDELRLEQPEQRVLSIQDLRSPLSYIENNALSVPEGESARPSSDFSSIGPSQSVSQVNGHELPPPVSMAAVMNSVMFGGTTAPGPTGEQTDANGGRRTHSHHSSVTGSSIFSNAAVPATYQVETVTYAPAIAVHVAGKEAAHETTDNFPTIPLPAPHALDGYVYDIPTAAGPSGSQQPHSRSNSNSGHSTPQATAFKPTIHTRHVLERRITEDSQEDKRRNSGAPSDDVSSFEEVRQESQLLEEGKLALVENPRFLSEARRREIEKEKEKARREEEERMRREKGKLREGDDKLIREKKRFGLFHHAKPDQEHAQEARGAGPASATGSPGDQGSPSKSFLGSIRGLFSTKARTASASQQSPSRGSRAARADDDSDQLLDSDEETSPSKTPSRGLSLFRADKRKAAAQSQSQPGGWETRTDRNIDALARRGGSNSFDGELTSRPAPSRFGGGIAGAAVAQAGVVSATGIGRRTRAASEDGTGTQGVGGGGKRLKKARGGASAAAGSAVESNVSTASSATQRTPSAAARSGDRRSASFDVGENRKSWGEQTDEGEGNGMIVDLGRRRRVASEVGATKAAPDSAQRASKKAASEAQSVSKSAFAERTADVFGPTPGAKGYESDTPAVLPDVGGGVTKKKSLSKKRGQEPAPAPMAPPMPSAALQTASAPASTVGHGRAAAAATPTRKPSTKVRSPLGQSTPSVSASPTTSGTTVLAAGGAQPSGVLVPQAGWNAHAHAHGGGLSRNNSVASAASAPAGGTAAARPKRKTTTLGQGVGGSGGVARRASLTHAPSPTKAGRKIRRRGRA</sequence>
<feature type="compositionally biased region" description="Polar residues" evidence="1">
    <location>
        <begin position="65"/>
        <end position="83"/>
    </location>
</feature>
<feature type="compositionally biased region" description="Pro residues" evidence="1">
    <location>
        <begin position="671"/>
        <end position="680"/>
    </location>
</feature>
<feature type="compositionally biased region" description="Low complexity" evidence="1">
    <location>
        <begin position="771"/>
        <end position="784"/>
    </location>
</feature>
<feature type="compositionally biased region" description="Basic residues" evidence="1">
    <location>
        <begin position="320"/>
        <end position="330"/>
    </location>
</feature>
<feature type="compositionally biased region" description="Basic and acidic residues" evidence="1">
    <location>
        <begin position="229"/>
        <end position="245"/>
    </location>
</feature>
<feature type="region of interest" description="Disordered" evidence="1">
    <location>
        <begin position="59"/>
        <end position="90"/>
    </location>
</feature>
<feature type="compositionally biased region" description="Low complexity" evidence="1">
    <location>
        <begin position="378"/>
        <end position="391"/>
    </location>
</feature>
<feature type="region of interest" description="Disordered" evidence="1">
    <location>
        <begin position="287"/>
        <end position="475"/>
    </location>
</feature>
<feature type="region of interest" description="Disordered" evidence="1">
    <location>
        <begin position="189"/>
        <end position="262"/>
    </location>
</feature>
<feature type="compositionally biased region" description="Basic and acidic residues" evidence="1">
    <location>
        <begin position="287"/>
        <end position="319"/>
    </location>
</feature>
<proteinExistence type="predicted"/>
<feature type="compositionally biased region" description="Low complexity" evidence="1">
    <location>
        <begin position="720"/>
        <end position="735"/>
    </location>
</feature>
<dbReference type="AlphaFoldDB" id="A0A0D2M098"/>
<evidence type="ECO:0000313" key="2">
    <source>
        <dbReference type="EMBL" id="KJA16628.1"/>
    </source>
</evidence>
<feature type="compositionally biased region" description="Basic residues" evidence="1">
    <location>
        <begin position="818"/>
        <end position="828"/>
    </location>
</feature>
<keyword evidence="3" id="KW-1185">Reference proteome</keyword>
<feature type="compositionally biased region" description="Low complexity" evidence="1">
    <location>
        <begin position="521"/>
        <end position="531"/>
    </location>
</feature>
<feature type="compositionally biased region" description="Polar residues" evidence="1">
    <location>
        <begin position="198"/>
        <end position="218"/>
    </location>
</feature>
<evidence type="ECO:0000313" key="3">
    <source>
        <dbReference type="Proteomes" id="UP000054270"/>
    </source>
</evidence>
<reference evidence="3" key="1">
    <citation type="submission" date="2014-04" db="EMBL/GenBank/DDBJ databases">
        <title>Evolutionary Origins and Diversification of the Mycorrhizal Mutualists.</title>
        <authorList>
            <consortium name="DOE Joint Genome Institute"/>
            <consortium name="Mycorrhizal Genomics Consortium"/>
            <person name="Kohler A."/>
            <person name="Kuo A."/>
            <person name="Nagy L.G."/>
            <person name="Floudas D."/>
            <person name="Copeland A."/>
            <person name="Barry K.W."/>
            <person name="Cichocki N."/>
            <person name="Veneault-Fourrey C."/>
            <person name="LaButti K."/>
            <person name="Lindquist E.A."/>
            <person name="Lipzen A."/>
            <person name="Lundell T."/>
            <person name="Morin E."/>
            <person name="Murat C."/>
            <person name="Riley R."/>
            <person name="Ohm R."/>
            <person name="Sun H."/>
            <person name="Tunlid A."/>
            <person name="Henrissat B."/>
            <person name="Grigoriev I.V."/>
            <person name="Hibbett D.S."/>
            <person name="Martin F."/>
        </authorList>
    </citation>
    <scope>NUCLEOTIDE SEQUENCE [LARGE SCALE GENOMIC DNA]</scope>
    <source>
        <strain evidence="3">FD-334 SS-4</strain>
    </source>
</reference>
<feature type="region of interest" description="Disordered" evidence="1">
    <location>
        <begin position="494"/>
        <end position="828"/>
    </location>
</feature>
<feature type="compositionally biased region" description="Basic and acidic residues" evidence="1">
    <location>
        <begin position="441"/>
        <end position="451"/>
    </location>
</feature>
<feature type="region of interest" description="Disordered" evidence="1">
    <location>
        <begin position="102"/>
        <end position="132"/>
    </location>
</feature>
<feature type="compositionally biased region" description="Basic and acidic residues" evidence="1">
    <location>
        <begin position="331"/>
        <end position="340"/>
    </location>
</feature>
<feature type="compositionally biased region" description="Polar residues" evidence="1">
    <location>
        <begin position="532"/>
        <end position="546"/>
    </location>
</feature>
<dbReference type="EMBL" id="KN817618">
    <property type="protein sequence ID" value="KJA16628.1"/>
    <property type="molecule type" value="Genomic_DNA"/>
</dbReference>
<dbReference type="STRING" id="945553.A0A0D2M098"/>
<organism evidence="2 3">
    <name type="scientific">Hypholoma sublateritium (strain FD-334 SS-4)</name>
    <dbReference type="NCBI Taxonomy" id="945553"/>
    <lineage>
        <taxon>Eukaryota</taxon>
        <taxon>Fungi</taxon>
        <taxon>Dikarya</taxon>
        <taxon>Basidiomycota</taxon>
        <taxon>Agaricomycotina</taxon>
        <taxon>Agaricomycetes</taxon>
        <taxon>Agaricomycetidae</taxon>
        <taxon>Agaricales</taxon>
        <taxon>Agaricineae</taxon>
        <taxon>Strophariaceae</taxon>
        <taxon>Hypholoma</taxon>
    </lineage>
</organism>
<name>A0A0D2M098_HYPSF</name>
<dbReference type="OMA" id="RITEDSQ"/>
<gene>
    <name evidence="2" type="ORF">HYPSUDRAFT_288126</name>
</gene>